<keyword evidence="2" id="KW-1133">Transmembrane helix</keyword>
<dbReference type="Proteomes" id="UP000648257">
    <property type="component" value="Unassembled WGS sequence"/>
</dbReference>
<evidence type="ECO:0000313" key="3">
    <source>
        <dbReference type="EMBL" id="MBC3808136.1"/>
    </source>
</evidence>
<dbReference type="RefSeq" id="WP_186923213.1">
    <property type="nucleotide sequence ID" value="NZ_JACOFW010000013.1"/>
</dbReference>
<feature type="transmembrane region" description="Helical" evidence="2">
    <location>
        <begin position="72"/>
        <end position="92"/>
    </location>
</feature>
<name>A0ABR6X5R9_9BURK</name>
<reference evidence="3 4" key="1">
    <citation type="submission" date="2020-08" db="EMBL/GenBank/DDBJ databases">
        <title>Novel species isolated from subtropical streams in China.</title>
        <authorList>
            <person name="Lu H."/>
        </authorList>
    </citation>
    <scope>NUCLEOTIDE SEQUENCE [LARGE SCALE GENOMIC DNA]</scope>
    <source>
        <strain evidence="3 4">KACC 16656</strain>
    </source>
</reference>
<evidence type="ECO:0000313" key="4">
    <source>
        <dbReference type="Proteomes" id="UP000648257"/>
    </source>
</evidence>
<keyword evidence="4" id="KW-1185">Reference proteome</keyword>
<accession>A0ABR6X5R9</accession>
<keyword evidence="2" id="KW-0472">Membrane</keyword>
<evidence type="ECO:0000256" key="1">
    <source>
        <dbReference type="SAM" id="MobiDB-lite"/>
    </source>
</evidence>
<evidence type="ECO:0000256" key="2">
    <source>
        <dbReference type="SAM" id="Phobius"/>
    </source>
</evidence>
<comment type="caution">
    <text evidence="3">The sequence shown here is derived from an EMBL/GenBank/DDBJ whole genome shotgun (WGS) entry which is preliminary data.</text>
</comment>
<feature type="compositionally biased region" description="Polar residues" evidence="1">
    <location>
        <begin position="120"/>
        <end position="135"/>
    </location>
</feature>
<feature type="region of interest" description="Disordered" evidence="1">
    <location>
        <begin position="120"/>
        <end position="145"/>
    </location>
</feature>
<protein>
    <submittedName>
        <fullName evidence="3">Phage holin family protein</fullName>
    </submittedName>
</protein>
<dbReference type="InterPro" id="IPR009937">
    <property type="entry name" value="Phage_holin_3_6"/>
</dbReference>
<dbReference type="Pfam" id="PF07332">
    <property type="entry name" value="Phage_holin_3_6"/>
    <property type="match status" value="1"/>
</dbReference>
<organism evidence="3 4">
    <name type="scientific">Undibacterium seohonense</name>
    <dbReference type="NCBI Taxonomy" id="1344950"/>
    <lineage>
        <taxon>Bacteria</taxon>
        <taxon>Pseudomonadati</taxon>
        <taxon>Pseudomonadota</taxon>
        <taxon>Betaproteobacteria</taxon>
        <taxon>Burkholderiales</taxon>
        <taxon>Oxalobacteraceae</taxon>
        <taxon>Undibacterium</taxon>
    </lineage>
</organism>
<gene>
    <name evidence="3" type="ORF">H8K52_12350</name>
</gene>
<keyword evidence="2" id="KW-0812">Transmembrane</keyword>
<feature type="transmembrane region" description="Helical" evidence="2">
    <location>
        <begin position="39"/>
        <end position="66"/>
    </location>
</feature>
<dbReference type="EMBL" id="JACOFW010000013">
    <property type="protein sequence ID" value="MBC3808136.1"/>
    <property type="molecule type" value="Genomic_DNA"/>
</dbReference>
<proteinExistence type="predicted"/>
<sequence length="145" mass="15915">MAITDSIVRLGASLIETIHTRLELASLEIEEEFGRYGSYFIWSLLGLFCGVVTILLLILLVLILFWDSHRELALFGLISTFGLATVGILLYLKTMIKNKPRLLAATLGELQSDLQALRPTNANPAQSTTAKSGKNSEADQDSEGF</sequence>